<evidence type="ECO:0000259" key="9">
    <source>
        <dbReference type="Pfam" id="PF01180"/>
    </source>
</evidence>
<evidence type="ECO:0000256" key="1">
    <source>
        <dbReference type="ARBA" id="ARBA00001917"/>
    </source>
</evidence>
<evidence type="ECO:0000313" key="11">
    <source>
        <dbReference type="Proteomes" id="UP000316213"/>
    </source>
</evidence>
<dbReference type="GO" id="GO:0106430">
    <property type="term" value="F:dihydroorotate dehydrogenase (quinone) activity"/>
    <property type="evidence" value="ECO:0007669"/>
    <property type="project" value="UniProtKB-EC"/>
</dbReference>
<comment type="pathway">
    <text evidence="2">Pyrimidine metabolism; UMP biosynthesis via de novo pathway.</text>
</comment>
<dbReference type="PANTHER" id="PTHR48109:SF4">
    <property type="entry name" value="DIHYDROOROTATE DEHYDROGENASE (QUINONE), MITOCHONDRIAL"/>
    <property type="match status" value="1"/>
</dbReference>
<keyword evidence="5" id="KW-0665">Pyrimidine biosynthesis</keyword>
<dbReference type="InterPro" id="IPR005720">
    <property type="entry name" value="Dihydroorotate_DH_cat"/>
</dbReference>
<keyword evidence="11" id="KW-1185">Reference proteome</keyword>
<dbReference type="OrthoDB" id="9794954at2"/>
<evidence type="ECO:0000256" key="6">
    <source>
        <dbReference type="ARBA" id="ARBA00023002"/>
    </source>
</evidence>
<proteinExistence type="predicted"/>
<dbReference type="NCBIfam" id="NF003652">
    <property type="entry name" value="PRK05286.2-5"/>
    <property type="match status" value="1"/>
</dbReference>
<dbReference type="RefSeq" id="WP_146576507.1">
    <property type="nucleotide sequence ID" value="NZ_SJPM01000001.1"/>
</dbReference>
<dbReference type="EMBL" id="SJPM01000001">
    <property type="protein sequence ID" value="TWU04126.1"/>
    <property type="molecule type" value="Genomic_DNA"/>
</dbReference>
<dbReference type="Pfam" id="PF01180">
    <property type="entry name" value="DHO_dh"/>
    <property type="match status" value="1"/>
</dbReference>
<protein>
    <recommendedName>
        <fullName evidence="8">Dihydroorotate dehydrogenase (quinone)</fullName>
        <ecNumber evidence="8">1.3.5.2</ecNumber>
    </recommendedName>
</protein>
<dbReference type="GO" id="GO:0005737">
    <property type="term" value="C:cytoplasm"/>
    <property type="evidence" value="ECO:0007669"/>
    <property type="project" value="InterPro"/>
</dbReference>
<keyword evidence="4" id="KW-0288">FMN</keyword>
<keyword evidence="3" id="KW-0285">Flavoprotein</keyword>
<keyword evidence="7" id="KW-0472">Membrane</keyword>
<accession>A0A5C6AYQ9</accession>
<dbReference type="InterPro" id="IPR013785">
    <property type="entry name" value="Aldolase_TIM"/>
</dbReference>
<dbReference type="EC" id="1.3.5.2" evidence="8"/>
<keyword evidence="6 10" id="KW-0560">Oxidoreductase</keyword>
<dbReference type="NCBIfam" id="TIGR01036">
    <property type="entry name" value="pyrD_sub2"/>
    <property type="match status" value="1"/>
</dbReference>
<evidence type="ECO:0000256" key="8">
    <source>
        <dbReference type="NCBIfam" id="TIGR01036"/>
    </source>
</evidence>
<dbReference type="InterPro" id="IPR005719">
    <property type="entry name" value="Dihydroorotate_DH_2"/>
</dbReference>
<evidence type="ECO:0000313" key="10">
    <source>
        <dbReference type="EMBL" id="TWU04126.1"/>
    </source>
</evidence>
<dbReference type="AlphaFoldDB" id="A0A5C6AYQ9"/>
<gene>
    <name evidence="10" type="primary">pyrD_2</name>
    <name evidence="10" type="ORF">Pla100_10630</name>
</gene>
<evidence type="ECO:0000256" key="4">
    <source>
        <dbReference type="ARBA" id="ARBA00022643"/>
    </source>
</evidence>
<comment type="cofactor">
    <cofactor evidence="1">
        <name>FMN</name>
        <dbReference type="ChEBI" id="CHEBI:58210"/>
    </cofactor>
</comment>
<dbReference type="Gene3D" id="3.20.20.70">
    <property type="entry name" value="Aldolase class I"/>
    <property type="match status" value="1"/>
</dbReference>
<name>A0A5C6AYQ9_9BACT</name>
<dbReference type="InterPro" id="IPR050074">
    <property type="entry name" value="DHO_dehydrogenase"/>
</dbReference>
<dbReference type="PANTHER" id="PTHR48109">
    <property type="entry name" value="DIHYDROOROTATE DEHYDROGENASE (QUINONE), MITOCHONDRIAL-RELATED"/>
    <property type="match status" value="1"/>
</dbReference>
<feature type="domain" description="Dihydroorotate dehydrogenase catalytic" evidence="9">
    <location>
        <begin position="58"/>
        <end position="355"/>
    </location>
</feature>
<comment type="caution">
    <text evidence="10">The sequence shown here is derived from an EMBL/GenBank/DDBJ whole genome shotgun (WGS) entry which is preliminary data.</text>
</comment>
<sequence>MENDRLGRIYESFARPALFRLDPEAVHHGTVRACQVAGAVPGLTRLAGKLFDFSANELQIEVAGIPFPNPIGLAAGWDKNGLALRMLDQLGFGFVEIGSVSASRSLGNLKPRLFRVPSAQAIIVNYGLPNDGAAKIASRLKHNIPKVPRGVNLVTTNRGPTAAPSSPDEIFEDYATSVSLVQGHASYLTLNLSCPNANDGKDFFAQPNHIHELLSRLASGSITVPIFLKLPPVDSPKEHDRWLCEVDEFDFVKGFVFNLAPGKPAWLHLGIDTTGMPGAVAGAPVRQHHNRCIERLYSRMNRKRYTIIGGGGVFNADHAWEKIQLGASLVQIYTALIYHGPSVTRRMNEGLLEKMRQFGFRNLAEAVGSKHD</sequence>
<dbReference type="GO" id="GO:0005886">
    <property type="term" value="C:plasma membrane"/>
    <property type="evidence" value="ECO:0007669"/>
    <property type="project" value="TreeGrafter"/>
</dbReference>
<dbReference type="GO" id="GO:0006207">
    <property type="term" value="P:'de novo' pyrimidine nucleobase biosynthetic process"/>
    <property type="evidence" value="ECO:0007669"/>
    <property type="project" value="UniProtKB-UniRule"/>
</dbReference>
<organism evidence="10 11">
    <name type="scientific">Neorhodopirellula pilleata</name>
    <dbReference type="NCBI Taxonomy" id="2714738"/>
    <lineage>
        <taxon>Bacteria</taxon>
        <taxon>Pseudomonadati</taxon>
        <taxon>Planctomycetota</taxon>
        <taxon>Planctomycetia</taxon>
        <taxon>Pirellulales</taxon>
        <taxon>Pirellulaceae</taxon>
        <taxon>Neorhodopirellula</taxon>
    </lineage>
</organism>
<dbReference type="GO" id="GO:0009220">
    <property type="term" value="P:pyrimidine ribonucleotide biosynthetic process"/>
    <property type="evidence" value="ECO:0007669"/>
    <property type="project" value="UniProtKB-UniRule"/>
</dbReference>
<evidence type="ECO:0000256" key="2">
    <source>
        <dbReference type="ARBA" id="ARBA00004725"/>
    </source>
</evidence>
<dbReference type="SUPFAM" id="SSF51395">
    <property type="entry name" value="FMN-linked oxidoreductases"/>
    <property type="match status" value="1"/>
</dbReference>
<dbReference type="CDD" id="cd04738">
    <property type="entry name" value="DHOD_2_like"/>
    <property type="match status" value="1"/>
</dbReference>
<reference evidence="10 11" key="1">
    <citation type="submission" date="2019-02" db="EMBL/GenBank/DDBJ databases">
        <title>Deep-cultivation of Planctomycetes and their phenomic and genomic characterization uncovers novel biology.</title>
        <authorList>
            <person name="Wiegand S."/>
            <person name="Jogler M."/>
            <person name="Boedeker C."/>
            <person name="Pinto D."/>
            <person name="Vollmers J."/>
            <person name="Rivas-Marin E."/>
            <person name="Kohn T."/>
            <person name="Peeters S.H."/>
            <person name="Heuer A."/>
            <person name="Rast P."/>
            <person name="Oberbeckmann S."/>
            <person name="Bunk B."/>
            <person name="Jeske O."/>
            <person name="Meyerdierks A."/>
            <person name="Storesund J.E."/>
            <person name="Kallscheuer N."/>
            <person name="Luecker S."/>
            <person name="Lage O.M."/>
            <person name="Pohl T."/>
            <person name="Merkel B.J."/>
            <person name="Hornburger P."/>
            <person name="Mueller R.-W."/>
            <person name="Bruemmer F."/>
            <person name="Labrenz M."/>
            <person name="Spormann A.M."/>
            <person name="Op Den Camp H."/>
            <person name="Overmann J."/>
            <person name="Amann R."/>
            <person name="Jetten M.S.M."/>
            <person name="Mascher T."/>
            <person name="Medema M.H."/>
            <person name="Devos D.P."/>
            <person name="Kaster A.-K."/>
            <person name="Ovreas L."/>
            <person name="Rohde M."/>
            <person name="Galperin M.Y."/>
            <person name="Jogler C."/>
        </authorList>
    </citation>
    <scope>NUCLEOTIDE SEQUENCE [LARGE SCALE GENOMIC DNA]</scope>
    <source>
        <strain evidence="10 11">Pla100</strain>
    </source>
</reference>
<evidence type="ECO:0000256" key="3">
    <source>
        <dbReference type="ARBA" id="ARBA00022630"/>
    </source>
</evidence>
<evidence type="ECO:0000256" key="5">
    <source>
        <dbReference type="ARBA" id="ARBA00022975"/>
    </source>
</evidence>
<evidence type="ECO:0000256" key="7">
    <source>
        <dbReference type="ARBA" id="ARBA00023136"/>
    </source>
</evidence>
<dbReference type="Proteomes" id="UP000316213">
    <property type="component" value="Unassembled WGS sequence"/>
</dbReference>